<reference evidence="2" key="1">
    <citation type="submission" date="2018-06" db="EMBL/GenBank/DDBJ databases">
        <authorList>
            <person name="Zhirakovskaya E."/>
        </authorList>
    </citation>
    <scope>NUCLEOTIDE SEQUENCE</scope>
</reference>
<dbReference type="InterPro" id="IPR001736">
    <property type="entry name" value="PLipase_D/transphosphatidylase"/>
</dbReference>
<dbReference type="PANTHER" id="PTHR10185:SF17">
    <property type="entry name" value="GM01519P-RELATED"/>
    <property type="match status" value="1"/>
</dbReference>
<dbReference type="InterPro" id="IPR050874">
    <property type="entry name" value="Diverse_PLD-related"/>
</dbReference>
<dbReference type="Gene3D" id="3.30.870.10">
    <property type="entry name" value="Endonuclease Chain A"/>
    <property type="match status" value="1"/>
</dbReference>
<dbReference type="GO" id="GO:0003824">
    <property type="term" value="F:catalytic activity"/>
    <property type="evidence" value="ECO:0007669"/>
    <property type="project" value="InterPro"/>
</dbReference>
<organism evidence="2">
    <name type="scientific">hydrothermal vent metagenome</name>
    <dbReference type="NCBI Taxonomy" id="652676"/>
    <lineage>
        <taxon>unclassified sequences</taxon>
        <taxon>metagenomes</taxon>
        <taxon>ecological metagenomes</taxon>
    </lineage>
</organism>
<sequence>MVANWALRWTMQDYLKSLAVLPNITVKFSTLPPAPQGFIPYARVEHCKYAVADSNRAYIGTGNWGWSYFNNTVDASVFFSGKGPVSTLVEIFDRDWDGSYVTTLKPGVQYKAPRNH</sequence>
<dbReference type="EMBL" id="UOET01000347">
    <property type="protein sequence ID" value="VAW29296.1"/>
    <property type="molecule type" value="Genomic_DNA"/>
</dbReference>
<name>A0A3B0VBD4_9ZZZZ</name>
<dbReference type="PROSITE" id="PS50035">
    <property type="entry name" value="PLD"/>
    <property type="match status" value="1"/>
</dbReference>
<evidence type="ECO:0000313" key="2">
    <source>
        <dbReference type="EMBL" id="VAW29296.1"/>
    </source>
</evidence>
<gene>
    <name evidence="2" type="ORF">MNBD_BACTEROID07-62</name>
</gene>
<accession>A0A3B0VBD4</accession>
<dbReference type="AlphaFoldDB" id="A0A3B0VBD4"/>
<dbReference type="SUPFAM" id="SSF56024">
    <property type="entry name" value="Phospholipase D/nuclease"/>
    <property type="match status" value="1"/>
</dbReference>
<evidence type="ECO:0000259" key="1">
    <source>
        <dbReference type="PROSITE" id="PS50035"/>
    </source>
</evidence>
<dbReference type="PANTHER" id="PTHR10185">
    <property type="entry name" value="PHOSPHOLIPASE D - RELATED"/>
    <property type="match status" value="1"/>
</dbReference>
<feature type="domain" description="PLD phosphodiesterase" evidence="1">
    <location>
        <begin position="41"/>
        <end position="68"/>
    </location>
</feature>
<protein>
    <recommendedName>
        <fullName evidence="1">PLD phosphodiesterase domain-containing protein</fullName>
    </recommendedName>
</protein>
<proteinExistence type="predicted"/>